<dbReference type="AlphaFoldDB" id="L7FN48"/>
<dbReference type="Gene3D" id="3.90.730.10">
    <property type="entry name" value="Ribonuclease T2-like"/>
    <property type="match status" value="1"/>
</dbReference>
<comment type="similarity">
    <text evidence="1 2">Belongs to the RNase T2 family.</text>
</comment>
<keyword evidence="5" id="KW-1185">Reference proteome</keyword>
<evidence type="ECO:0000256" key="1">
    <source>
        <dbReference type="ARBA" id="ARBA00007469"/>
    </source>
</evidence>
<dbReference type="RefSeq" id="XP_004257743.1">
    <property type="nucleotide sequence ID" value="XM_004257695.1"/>
</dbReference>
<dbReference type="GO" id="GO:0006401">
    <property type="term" value="P:RNA catabolic process"/>
    <property type="evidence" value="ECO:0007669"/>
    <property type="project" value="TreeGrafter"/>
</dbReference>
<dbReference type="SUPFAM" id="SSF55895">
    <property type="entry name" value="Ribonuclease Rh-like"/>
    <property type="match status" value="1"/>
</dbReference>
<evidence type="ECO:0000256" key="2">
    <source>
        <dbReference type="RuleBase" id="RU004328"/>
    </source>
</evidence>
<name>L7FN48_ENTIV</name>
<dbReference type="GO" id="GO:0005576">
    <property type="term" value="C:extracellular region"/>
    <property type="evidence" value="ECO:0007669"/>
    <property type="project" value="TreeGrafter"/>
</dbReference>
<dbReference type="InterPro" id="IPR001568">
    <property type="entry name" value="RNase_T2-like"/>
</dbReference>
<dbReference type="PROSITE" id="PS00530">
    <property type="entry name" value="RNASE_T2_1"/>
    <property type="match status" value="1"/>
</dbReference>
<dbReference type="PANTHER" id="PTHR11240">
    <property type="entry name" value="RIBONUCLEASE T2"/>
    <property type="match status" value="1"/>
</dbReference>
<dbReference type="EMBL" id="KB206482">
    <property type="protein sequence ID" value="ELP90972.1"/>
    <property type="molecule type" value="Genomic_DNA"/>
</dbReference>
<proteinExistence type="inferred from homology"/>
<evidence type="ECO:0000256" key="3">
    <source>
        <dbReference type="SAM" id="MobiDB-lite"/>
    </source>
</evidence>
<sequence length="238" mass="27928">MLVLVVSFEQPEENRKDSTKEKQFAEMKTLQESLPEISEDDGFTTVKSKKKKEKKKTEHTISPVFDPTKIKSTREDTGQIKSSLKVPKDFNPLPKRVEQAEIKPEQVVRPKVHQQVKLRSQYQIFVSQHPILSPNQPNQICESYKEAINYDFLLFTQYWPGQICHEKRCSFPQTTEFIEEGFFIHGLWPQFNSKTSLKCCVNKFTYSKVEKWLLGYKSLQVDVANLWMSLDKCYFAIY</sequence>
<evidence type="ECO:0000313" key="5">
    <source>
        <dbReference type="Proteomes" id="UP000014680"/>
    </source>
</evidence>
<dbReference type="GO" id="GO:0003723">
    <property type="term" value="F:RNA binding"/>
    <property type="evidence" value="ECO:0007669"/>
    <property type="project" value="InterPro"/>
</dbReference>
<accession>L7FN48</accession>
<reference evidence="4 5" key="1">
    <citation type="submission" date="2012-10" db="EMBL/GenBank/DDBJ databases">
        <authorList>
            <person name="Zafar N."/>
            <person name="Inman J."/>
            <person name="Hall N."/>
            <person name="Lorenzi H."/>
            <person name="Caler E."/>
        </authorList>
    </citation>
    <scope>NUCLEOTIDE SEQUENCE [LARGE SCALE GENOMIC DNA]</scope>
    <source>
        <strain evidence="4 5">IP1</strain>
    </source>
</reference>
<organism evidence="4 5">
    <name type="scientific">Entamoeba invadens IP1</name>
    <dbReference type="NCBI Taxonomy" id="370355"/>
    <lineage>
        <taxon>Eukaryota</taxon>
        <taxon>Amoebozoa</taxon>
        <taxon>Evosea</taxon>
        <taxon>Archamoebae</taxon>
        <taxon>Mastigamoebida</taxon>
        <taxon>Entamoebidae</taxon>
        <taxon>Entamoeba</taxon>
    </lineage>
</organism>
<feature type="region of interest" description="Disordered" evidence="3">
    <location>
        <begin position="36"/>
        <end position="64"/>
    </location>
</feature>
<dbReference type="OrthoDB" id="435754at2759"/>
<dbReference type="PANTHER" id="PTHR11240:SF22">
    <property type="entry name" value="RIBONUCLEASE T2"/>
    <property type="match status" value="1"/>
</dbReference>
<dbReference type="InterPro" id="IPR018188">
    <property type="entry name" value="RNase_T2_His_AS_1"/>
</dbReference>
<feature type="compositionally biased region" description="Basic and acidic residues" evidence="3">
    <location>
        <begin position="12"/>
        <end position="23"/>
    </location>
</feature>
<dbReference type="GeneID" id="14889937"/>
<dbReference type="GO" id="GO:0033897">
    <property type="term" value="F:ribonuclease T2 activity"/>
    <property type="evidence" value="ECO:0007669"/>
    <property type="project" value="InterPro"/>
</dbReference>
<dbReference type="VEuPathDB" id="AmoebaDB:EIN_294620"/>
<dbReference type="Pfam" id="PF00445">
    <property type="entry name" value="Ribonuclease_T2"/>
    <property type="match status" value="1"/>
</dbReference>
<evidence type="ECO:0000313" key="4">
    <source>
        <dbReference type="EMBL" id="ELP90972.1"/>
    </source>
</evidence>
<dbReference type="KEGG" id="eiv:EIN_294620"/>
<dbReference type="InterPro" id="IPR036430">
    <property type="entry name" value="RNase_T2-like_sf"/>
</dbReference>
<gene>
    <name evidence="4" type="ORF">EIN_294620</name>
</gene>
<feature type="region of interest" description="Disordered" evidence="3">
    <location>
        <begin position="1"/>
        <end position="23"/>
    </location>
</feature>
<protein>
    <submittedName>
        <fullName evidence="4">Uncharacterized protein</fullName>
    </submittedName>
</protein>
<dbReference type="Proteomes" id="UP000014680">
    <property type="component" value="Unassembled WGS sequence"/>
</dbReference>